<comment type="caution">
    <text evidence="1">The sequence shown here is derived from an EMBL/GenBank/DDBJ whole genome shotgun (WGS) entry which is preliminary data.</text>
</comment>
<sequence length="527" mass="56127">MAPISRLIQLAARGLDTQPTIQPPFQNSSFTLDSSGVAGFFGGDGAVQGMATVHLFEGRRWFGWYNTPGSYEIAKQYGQLANSRLWDGLFPGPNRDPAQLFGLDGQAGPPFLAAHSGSYIQRSGHLAHLITRRVQSIPVETCVRSRRRSGVSDYTVATIDLRGEGPPLEMLPPRRKRHLPWIALVPITPFVRTFLSSFDLMLVAARLGGAILASVVASLTRTTAAALVNRTIDDQRGDSVTGQLPSKSPANKWAFGQLCPHCGIPAGSVVDPKKVFQGTWSDSTYHPGLPDHVINASFTGTAVYVYNLIVNIVPEITTETNLSFSVDGTYMGQYIHFPSAPPPLVFYNVCVFSFTELPNQAHLLEVRATGPSASLILFDYIVYSTFDESSTPSNTIPILQSSTILPSRSPAASSHVSTVLHSSDQDLPAPSVEPGTHHLSSLTSSPAPSLDGTRHTSSATPISLLPSNSPSVDIPIASPSSTQGPSYGVPTSAITGGVAGALLSLDRRQLAEVCSGQLALSTVQCGQ</sequence>
<proteinExistence type="predicted"/>
<accession>A0ACC1NNZ7</accession>
<reference evidence="1" key="1">
    <citation type="submission" date="2022-08" db="EMBL/GenBank/DDBJ databases">
        <title>Genome Sequence of Pycnoporus sanguineus.</title>
        <authorList>
            <person name="Buettner E."/>
        </authorList>
    </citation>
    <scope>NUCLEOTIDE SEQUENCE</scope>
    <source>
        <strain evidence="1">CG-C14</strain>
    </source>
</reference>
<organism evidence="1 2">
    <name type="scientific">Trametes sanguinea</name>
    <dbReference type="NCBI Taxonomy" id="158606"/>
    <lineage>
        <taxon>Eukaryota</taxon>
        <taxon>Fungi</taxon>
        <taxon>Dikarya</taxon>
        <taxon>Basidiomycota</taxon>
        <taxon>Agaricomycotina</taxon>
        <taxon>Agaricomycetes</taxon>
        <taxon>Polyporales</taxon>
        <taxon>Polyporaceae</taxon>
        <taxon>Trametes</taxon>
    </lineage>
</organism>
<dbReference type="EMBL" id="JANSHE010004095">
    <property type="protein sequence ID" value="KAJ2981000.1"/>
    <property type="molecule type" value="Genomic_DNA"/>
</dbReference>
<protein>
    <submittedName>
        <fullName evidence="1">Uncharacterized protein</fullName>
    </submittedName>
</protein>
<gene>
    <name evidence="1" type="ORF">NUW54_g10930</name>
</gene>
<name>A0ACC1NNZ7_9APHY</name>
<dbReference type="Proteomes" id="UP001144978">
    <property type="component" value="Unassembled WGS sequence"/>
</dbReference>
<evidence type="ECO:0000313" key="1">
    <source>
        <dbReference type="EMBL" id="KAJ2981000.1"/>
    </source>
</evidence>
<keyword evidence="2" id="KW-1185">Reference proteome</keyword>
<evidence type="ECO:0000313" key="2">
    <source>
        <dbReference type="Proteomes" id="UP001144978"/>
    </source>
</evidence>